<dbReference type="Proteomes" id="UP001302812">
    <property type="component" value="Unassembled WGS sequence"/>
</dbReference>
<organism evidence="1 2">
    <name type="scientific">Canariomyces notabilis</name>
    <dbReference type="NCBI Taxonomy" id="2074819"/>
    <lineage>
        <taxon>Eukaryota</taxon>
        <taxon>Fungi</taxon>
        <taxon>Dikarya</taxon>
        <taxon>Ascomycota</taxon>
        <taxon>Pezizomycotina</taxon>
        <taxon>Sordariomycetes</taxon>
        <taxon>Sordariomycetidae</taxon>
        <taxon>Sordariales</taxon>
        <taxon>Chaetomiaceae</taxon>
        <taxon>Canariomyces</taxon>
    </lineage>
</organism>
<reference evidence="1" key="2">
    <citation type="submission" date="2023-05" db="EMBL/GenBank/DDBJ databases">
        <authorList>
            <consortium name="Lawrence Berkeley National Laboratory"/>
            <person name="Steindorff A."/>
            <person name="Hensen N."/>
            <person name="Bonometti L."/>
            <person name="Westerberg I."/>
            <person name="Brannstrom I.O."/>
            <person name="Guillou S."/>
            <person name="Cros-Aarteil S."/>
            <person name="Calhoun S."/>
            <person name="Haridas S."/>
            <person name="Kuo A."/>
            <person name="Mondo S."/>
            <person name="Pangilinan J."/>
            <person name="Riley R."/>
            <person name="Labutti K."/>
            <person name="Andreopoulos B."/>
            <person name="Lipzen A."/>
            <person name="Chen C."/>
            <person name="Yanf M."/>
            <person name="Daum C."/>
            <person name="Ng V."/>
            <person name="Clum A."/>
            <person name="Ohm R."/>
            <person name="Martin F."/>
            <person name="Silar P."/>
            <person name="Natvig D."/>
            <person name="Lalanne C."/>
            <person name="Gautier V."/>
            <person name="Ament-Velasquez S.L."/>
            <person name="Kruys A."/>
            <person name="Hutchinson M.I."/>
            <person name="Powell A.J."/>
            <person name="Barry K."/>
            <person name="Miller A.N."/>
            <person name="Grigoriev I.V."/>
            <person name="Debuchy R."/>
            <person name="Gladieux P."/>
            <person name="Thoren M.H."/>
            <person name="Johannesson H."/>
        </authorList>
    </citation>
    <scope>NUCLEOTIDE SEQUENCE</scope>
    <source>
        <strain evidence="1">CBS 508.74</strain>
    </source>
</reference>
<dbReference type="RefSeq" id="XP_064675458.1">
    <property type="nucleotide sequence ID" value="XM_064810580.1"/>
</dbReference>
<reference evidence="1" key="1">
    <citation type="journal article" date="2023" name="Mol. Phylogenet. Evol.">
        <title>Genome-scale phylogeny and comparative genomics of the fungal order Sordariales.</title>
        <authorList>
            <person name="Hensen N."/>
            <person name="Bonometti L."/>
            <person name="Westerberg I."/>
            <person name="Brannstrom I.O."/>
            <person name="Guillou S."/>
            <person name="Cros-Aarteil S."/>
            <person name="Calhoun S."/>
            <person name="Haridas S."/>
            <person name="Kuo A."/>
            <person name="Mondo S."/>
            <person name="Pangilinan J."/>
            <person name="Riley R."/>
            <person name="LaButti K."/>
            <person name="Andreopoulos B."/>
            <person name="Lipzen A."/>
            <person name="Chen C."/>
            <person name="Yan M."/>
            <person name="Daum C."/>
            <person name="Ng V."/>
            <person name="Clum A."/>
            <person name="Steindorff A."/>
            <person name="Ohm R.A."/>
            <person name="Martin F."/>
            <person name="Silar P."/>
            <person name="Natvig D.O."/>
            <person name="Lalanne C."/>
            <person name="Gautier V."/>
            <person name="Ament-Velasquez S.L."/>
            <person name="Kruys A."/>
            <person name="Hutchinson M.I."/>
            <person name="Powell A.J."/>
            <person name="Barry K."/>
            <person name="Miller A.N."/>
            <person name="Grigoriev I.V."/>
            <person name="Debuchy R."/>
            <person name="Gladieux P."/>
            <person name="Hiltunen Thoren M."/>
            <person name="Johannesson H."/>
        </authorList>
    </citation>
    <scope>NUCLEOTIDE SEQUENCE</scope>
    <source>
        <strain evidence="1">CBS 508.74</strain>
    </source>
</reference>
<protein>
    <submittedName>
        <fullName evidence="1">Uncharacterized protein</fullName>
    </submittedName>
</protein>
<evidence type="ECO:0000313" key="2">
    <source>
        <dbReference type="Proteomes" id="UP001302812"/>
    </source>
</evidence>
<sequence>MVGRHGAPAGLGCVAGGFVPAETMGMVILSREQVLRGAAVPEVYLVSSEWRIGGNANPSSCPCGRHPQLLVVSVRYMAERYVSGRGLALPNSCVLPLGNVLIAETGVPGKAAATTNHIDKLVIFQTAKRYIFGASAIRSAVLLLPEALSRTICSITLLIGWRCTGRLQDLAAPARRVLSAEALFQARLDFAILFLSHLVLSPGLVSRLASSLSLMGHVDPYIKKPATTQHSREASMRKSIPSFFPTLVLATAGCTFSP</sequence>
<proteinExistence type="predicted"/>
<name>A0AAN6TNT1_9PEZI</name>
<comment type="caution">
    <text evidence="1">The sequence shown here is derived from an EMBL/GenBank/DDBJ whole genome shotgun (WGS) entry which is preliminary data.</text>
</comment>
<keyword evidence="2" id="KW-1185">Reference proteome</keyword>
<dbReference type="AlphaFoldDB" id="A0AAN6TNT1"/>
<dbReference type="EMBL" id="MU853332">
    <property type="protein sequence ID" value="KAK4117888.1"/>
    <property type="molecule type" value="Genomic_DNA"/>
</dbReference>
<dbReference type="GeneID" id="89934705"/>
<accession>A0AAN6TNT1</accession>
<evidence type="ECO:0000313" key="1">
    <source>
        <dbReference type="EMBL" id="KAK4117888.1"/>
    </source>
</evidence>
<gene>
    <name evidence="1" type="ORF">N656DRAFT_68279</name>
</gene>